<feature type="transmembrane region" description="Helical" evidence="9">
    <location>
        <begin position="410"/>
        <end position="431"/>
    </location>
</feature>
<comment type="subcellular location">
    <subcellularLocation>
        <location evidence="1">Cell membrane</location>
        <topology evidence="1">Multi-pass membrane protein</topology>
    </subcellularLocation>
</comment>
<gene>
    <name evidence="11" type="ordered locus">Krad_0769</name>
</gene>
<evidence type="ECO:0000313" key="11">
    <source>
        <dbReference type="EMBL" id="ABS02257.1"/>
    </source>
</evidence>
<accession>A6W618</accession>
<feature type="transmembrane region" description="Helical" evidence="9">
    <location>
        <begin position="306"/>
        <end position="325"/>
    </location>
</feature>
<keyword evidence="7 9" id="KW-0472">Membrane</keyword>
<dbReference type="EMBL" id="CP000750">
    <property type="protein sequence ID" value="ABS02257.1"/>
    <property type="molecule type" value="Genomic_DNA"/>
</dbReference>
<name>A6W618_KINRD</name>
<keyword evidence="5 9" id="KW-0812">Transmembrane</keyword>
<evidence type="ECO:0000256" key="1">
    <source>
        <dbReference type="ARBA" id="ARBA00004651"/>
    </source>
</evidence>
<dbReference type="STRING" id="266940.Krad_0769"/>
<evidence type="ECO:0000256" key="7">
    <source>
        <dbReference type="ARBA" id="ARBA00023136"/>
    </source>
</evidence>
<feature type="compositionally biased region" description="Pro residues" evidence="8">
    <location>
        <begin position="47"/>
        <end position="57"/>
    </location>
</feature>
<dbReference type="GO" id="GO:0016763">
    <property type="term" value="F:pentosyltransferase activity"/>
    <property type="evidence" value="ECO:0007669"/>
    <property type="project" value="TreeGrafter"/>
</dbReference>
<feature type="domain" description="Glycosyltransferase RgtA/B/C/D-like" evidence="10">
    <location>
        <begin position="182"/>
        <end position="321"/>
    </location>
</feature>
<dbReference type="Pfam" id="PF13231">
    <property type="entry name" value="PMT_2"/>
    <property type="match status" value="1"/>
</dbReference>
<feature type="transmembrane region" description="Helical" evidence="9">
    <location>
        <begin position="111"/>
        <end position="130"/>
    </location>
</feature>
<dbReference type="Proteomes" id="UP000001116">
    <property type="component" value="Chromosome"/>
</dbReference>
<dbReference type="InterPro" id="IPR050297">
    <property type="entry name" value="LipidA_mod_glycosyltrf_83"/>
</dbReference>
<evidence type="ECO:0000256" key="6">
    <source>
        <dbReference type="ARBA" id="ARBA00022989"/>
    </source>
</evidence>
<dbReference type="PANTHER" id="PTHR33908:SF3">
    <property type="entry name" value="UNDECAPRENYL PHOSPHATE-ALPHA-4-AMINO-4-DEOXY-L-ARABINOSE ARABINOSYL TRANSFERASE"/>
    <property type="match status" value="1"/>
</dbReference>
<dbReference type="GO" id="GO:0009103">
    <property type="term" value="P:lipopolysaccharide biosynthetic process"/>
    <property type="evidence" value="ECO:0007669"/>
    <property type="project" value="UniProtKB-ARBA"/>
</dbReference>
<feature type="transmembrane region" description="Helical" evidence="9">
    <location>
        <begin position="438"/>
        <end position="457"/>
    </location>
</feature>
<feature type="transmembrane region" description="Helical" evidence="9">
    <location>
        <begin position="345"/>
        <end position="368"/>
    </location>
</feature>
<evidence type="ECO:0000256" key="3">
    <source>
        <dbReference type="ARBA" id="ARBA00022676"/>
    </source>
</evidence>
<organism evidence="11 12">
    <name type="scientific">Kineococcus radiotolerans (strain ATCC BAA-149 / DSM 14245 / SRS30216)</name>
    <dbReference type="NCBI Taxonomy" id="266940"/>
    <lineage>
        <taxon>Bacteria</taxon>
        <taxon>Bacillati</taxon>
        <taxon>Actinomycetota</taxon>
        <taxon>Actinomycetes</taxon>
        <taxon>Kineosporiales</taxon>
        <taxon>Kineosporiaceae</taxon>
        <taxon>Kineococcus</taxon>
    </lineage>
</organism>
<feature type="compositionally biased region" description="Low complexity" evidence="8">
    <location>
        <begin position="30"/>
        <end position="41"/>
    </location>
</feature>
<dbReference type="KEGG" id="kra:Krad_0769"/>
<feature type="compositionally biased region" description="Basic residues" evidence="8">
    <location>
        <begin position="60"/>
        <end position="74"/>
    </location>
</feature>
<protein>
    <recommendedName>
        <fullName evidence="10">Glycosyltransferase RgtA/B/C/D-like domain-containing protein</fullName>
    </recommendedName>
</protein>
<dbReference type="eggNOG" id="COG5305">
    <property type="taxonomic scope" value="Bacteria"/>
</dbReference>
<evidence type="ECO:0000256" key="5">
    <source>
        <dbReference type="ARBA" id="ARBA00022692"/>
    </source>
</evidence>
<dbReference type="HOGENOM" id="CLU_024191_0_0_11"/>
<feature type="transmembrane region" description="Helical" evidence="9">
    <location>
        <begin position="182"/>
        <end position="203"/>
    </location>
</feature>
<dbReference type="GO" id="GO:0005886">
    <property type="term" value="C:plasma membrane"/>
    <property type="evidence" value="ECO:0007669"/>
    <property type="project" value="UniProtKB-SubCell"/>
</dbReference>
<dbReference type="GO" id="GO:0010041">
    <property type="term" value="P:response to iron(III) ion"/>
    <property type="evidence" value="ECO:0007669"/>
    <property type="project" value="TreeGrafter"/>
</dbReference>
<dbReference type="AlphaFoldDB" id="A6W618"/>
<feature type="transmembrane region" description="Helical" evidence="9">
    <location>
        <begin position="380"/>
        <end position="398"/>
    </location>
</feature>
<proteinExistence type="predicted"/>
<keyword evidence="4" id="KW-0808">Transferase</keyword>
<evidence type="ECO:0000256" key="2">
    <source>
        <dbReference type="ARBA" id="ARBA00022475"/>
    </source>
</evidence>
<keyword evidence="12" id="KW-1185">Reference proteome</keyword>
<evidence type="ECO:0000256" key="9">
    <source>
        <dbReference type="SAM" id="Phobius"/>
    </source>
</evidence>
<evidence type="ECO:0000256" key="8">
    <source>
        <dbReference type="SAM" id="MobiDB-lite"/>
    </source>
</evidence>
<evidence type="ECO:0000256" key="4">
    <source>
        <dbReference type="ARBA" id="ARBA00022679"/>
    </source>
</evidence>
<keyword evidence="3" id="KW-0328">Glycosyltransferase</keyword>
<sequence length="590" mass="61152">MGLDARVDEGLLDGVQAQVDGAAGGERAGQRGLAAAGQAGQDDQHGVPPPSGGPSEPPPRRGRAARARTRRRPAPRGFPYGACVPRTAAPTVRPVRPAGARRGRLPRRVAAAWWWALPVAVALAATAWRYDAKPLWRDEIYTLATAVREPAVMLRGLRVTDAGLGPWYALVHPWVQVSQSAAWLRLPGAVAAVVAVGLVAGCARRLRGPVGGAAAGVGAGLCAALLPVLVEHSQEARPYPVVVLCVTAAAYGLLRDRERPRGRWLLLWVGASTAAAALHVLSGAPACAALVAVVLLRPAAARRRRVLLGAVPLVLVTLAMVAVGFGQAPNRIGDDFPVLSRTLGLWHSVAGGTVALVVLAVLCGAGLLARSGRAGGRGRFEALFTAAWVAAPVAANAASALGGQLFEPRYATAAAPGVAVLCGLGVAAVAGRGSARRALVAGLAAALLLVAQVPHLAEVRRQPYVVDDMPSAARDLAARARPGDAVVYLGNTTRPMARLHLPPGLGLDDVLLRRDTPVSVSIGGDEVPDGERAAVLAGRSRVWLVGIRLNDPWEVVFPASSAAVRTGRSLRFDAEHGQVRVQLWARPGTA</sequence>
<feature type="transmembrane region" description="Helical" evidence="9">
    <location>
        <begin position="210"/>
        <end position="230"/>
    </location>
</feature>
<keyword evidence="2" id="KW-1003">Cell membrane</keyword>
<feature type="region of interest" description="Disordered" evidence="8">
    <location>
        <begin position="22"/>
        <end position="83"/>
    </location>
</feature>
<keyword evidence="6 9" id="KW-1133">Transmembrane helix</keyword>
<dbReference type="PANTHER" id="PTHR33908">
    <property type="entry name" value="MANNOSYLTRANSFERASE YKCB-RELATED"/>
    <property type="match status" value="1"/>
</dbReference>
<evidence type="ECO:0000259" key="10">
    <source>
        <dbReference type="Pfam" id="PF13231"/>
    </source>
</evidence>
<reference evidence="12" key="1">
    <citation type="journal article" date="2008" name="PLoS ONE">
        <title>Survival in nuclear waste, extreme resistance, and potential applications gleaned from the genome sequence of Kineococcus radiotolerans SRS30216.</title>
        <authorList>
            <person name="Bagwell C.E."/>
            <person name="Bhat S."/>
            <person name="Hawkins G.M."/>
            <person name="Smith B.W."/>
            <person name="Biswas T."/>
            <person name="Hoover T.R."/>
            <person name="Saunders E."/>
            <person name="Han C.S."/>
            <person name="Tsodikov O.V."/>
            <person name="Shimkets L.J."/>
        </authorList>
    </citation>
    <scope>NUCLEOTIDE SEQUENCE [LARGE SCALE GENOMIC DNA]</scope>
    <source>
        <strain evidence="12">ATCC BAA-149 / DSM 14245 / SRS30216</strain>
    </source>
</reference>
<evidence type="ECO:0000313" key="12">
    <source>
        <dbReference type="Proteomes" id="UP000001116"/>
    </source>
</evidence>
<dbReference type="InterPro" id="IPR038731">
    <property type="entry name" value="RgtA/B/C-like"/>
</dbReference>